<accession>A0AAP0S6L9</accession>
<evidence type="ECO:0000313" key="1">
    <source>
        <dbReference type="EMBL" id="KAK9288170.1"/>
    </source>
</evidence>
<comment type="caution">
    <text evidence="1">The sequence shown here is derived from an EMBL/GenBank/DDBJ whole genome shotgun (WGS) entry which is preliminary data.</text>
</comment>
<evidence type="ECO:0000313" key="2">
    <source>
        <dbReference type="Proteomes" id="UP001415857"/>
    </source>
</evidence>
<dbReference type="Proteomes" id="UP001415857">
    <property type="component" value="Unassembled WGS sequence"/>
</dbReference>
<dbReference type="PANTHER" id="PTHR31153">
    <property type="entry name" value="CALMODULIN CALCIUM-DEPENDENT NAD KINASE"/>
    <property type="match status" value="1"/>
</dbReference>
<dbReference type="PANTHER" id="PTHR31153:SF1">
    <property type="entry name" value="CALMODULIN CALCIUM-DEPENDENT NAD KINASE"/>
    <property type="match status" value="1"/>
</dbReference>
<reference evidence="1 2" key="1">
    <citation type="journal article" date="2024" name="Plant J.">
        <title>Genome sequences and population genomics reveal climatic adaptation and genomic divergence between two closely related sweetgum species.</title>
        <authorList>
            <person name="Xu W.Q."/>
            <person name="Ren C.Q."/>
            <person name="Zhang X.Y."/>
            <person name="Comes H.P."/>
            <person name="Liu X.H."/>
            <person name="Li Y.G."/>
            <person name="Kettle C.J."/>
            <person name="Jalonen R."/>
            <person name="Gaisberger H."/>
            <person name="Ma Y.Z."/>
            <person name="Qiu Y.X."/>
        </authorList>
    </citation>
    <scope>NUCLEOTIDE SEQUENCE [LARGE SCALE GENOMIC DNA]</scope>
    <source>
        <strain evidence="1">Hangzhou</strain>
    </source>
</reference>
<gene>
    <name evidence="1" type="ORF">L1049_016619</name>
</gene>
<organism evidence="1 2">
    <name type="scientific">Liquidambar formosana</name>
    <name type="common">Formosan gum</name>
    <dbReference type="NCBI Taxonomy" id="63359"/>
    <lineage>
        <taxon>Eukaryota</taxon>
        <taxon>Viridiplantae</taxon>
        <taxon>Streptophyta</taxon>
        <taxon>Embryophyta</taxon>
        <taxon>Tracheophyta</taxon>
        <taxon>Spermatophyta</taxon>
        <taxon>Magnoliopsida</taxon>
        <taxon>eudicotyledons</taxon>
        <taxon>Gunneridae</taxon>
        <taxon>Pentapetalae</taxon>
        <taxon>Saxifragales</taxon>
        <taxon>Altingiaceae</taxon>
        <taxon>Liquidambar</taxon>
    </lineage>
</organism>
<proteinExistence type="predicted"/>
<keyword evidence="2" id="KW-1185">Reference proteome</keyword>
<dbReference type="InterPro" id="IPR044802">
    <property type="entry name" value="NADKc-like"/>
</dbReference>
<sequence>MKKIYRRAIMVGRAVRVNSQLKSHKRFAIAFPGYCRLVDNARLYCTNAVGGPPRLIGWKDGESNFLVDPDEIKCLTMMSSLNDNAESIYELYANPNPINEPGSIWKDLVLSPSRASLQLELKTSIQRIENPKDMKGDSAKTNSDP</sequence>
<dbReference type="EMBL" id="JBBPBK010000003">
    <property type="protein sequence ID" value="KAK9288170.1"/>
    <property type="molecule type" value="Genomic_DNA"/>
</dbReference>
<dbReference type="AlphaFoldDB" id="A0AAP0S6L9"/>
<name>A0AAP0S6L9_LIQFO</name>
<protein>
    <submittedName>
        <fullName evidence="1">Uncharacterized protein</fullName>
    </submittedName>
</protein>